<keyword evidence="1" id="KW-1133">Transmembrane helix</keyword>
<name>A0A1I0D4Q4_9PROT</name>
<dbReference type="EMBL" id="FOIA01000018">
    <property type="protein sequence ID" value="SET26457.1"/>
    <property type="molecule type" value="Genomic_DNA"/>
</dbReference>
<dbReference type="RefSeq" id="WP_090658875.1">
    <property type="nucleotide sequence ID" value="NZ_FOIA01000018.1"/>
</dbReference>
<dbReference type="PIRSF" id="PIRSF028063">
    <property type="entry name" value="UCP028063"/>
    <property type="match status" value="1"/>
</dbReference>
<dbReference type="AlphaFoldDB" id="A0A1I0D4Q4"/>
<proteinExistence type="predicted"/>
<dbReference type="OrthoDB" id="5782056at2"/>
<protein>
    <recommendedName>
        <fullName evidence="2">DUF2726 domain-containing protein</fullName>
    </recommendedName>
</protein>
<dbReference type="Gene3D" id="3.40.960.10">
    <property type="entry name" value="VSR Endonuclease"/>
    <property type="match status" value="1"/>
</dbReference>
<dbReference type="Pfam" id="PF10881">
    <property type="entry name" value="DUF2726"/>
    <property type="match status" value="1"/>
</dbReference>
<dbReference type="Proteomes" id="UP000199345">
    <property type="component" value="Unassembled WGS sequence"/>
</dbReference>
<keyword evidence="1" id="KW-0812">Transmembrane</keyword>
<feature type="domain" description="DUF2726" evidence="2">
    <location>
        <begin position="49"/>
        <end position="172"/>
    </location>
</feature>
<keyword evidence="1" id="KW-0472">Membrane</keyword>
<keyword evidence="4" id="KW-1185">Reference proteome</keyword>
<accession>A0A1I0D4Q4</accession>
<gene>
    <name evidence="3" type="ORF">SAMN05216326_1182</name>
</gene>
<evidence type="ECO:0000313" key="3">
    <source>
        <dbReference type="EMBL" id="SET26457.1"/>
    </source>
</evidence>
<dbReference type="InterPro" id="IPR014538">
    <property type="entry name" value="UCP028063_topo_Znf"/>
</dbReference>
<reference evidence="4" key="1">
    <citation type="submission" date="2016-10" db="EMBL/GenBank/DDBJ databases">
        <authorList>
            <person name="Varghese N."/>
            <person name="Submissions S."/>
        </authorList>
    </citation>
    <scope>NUCLEOTIDE SEQUENCE [LARGE SCALE GENOMIC DNA]</scope>
    <source>
        <strain evidence="4">Nm71</strain>
    </source>
</reference>
<sequence>METMDVVLTRLDHDFTMIFITTFLLLFFFSTLVKSIKAKQANITYRSVSNLFTPAELSFYHVLKKAVSEQFEIFGKVRIADVIQPGKHLNQKSWRIAVNRIQSKHFDYVICDPETLTIMAVIELDDANHNAENNSNRDRLVNEICQSANIQLIRFDTKSAYQVGYVREAINDVLSSRS</sequence>
<organism evidence="3 4">
    <name type="scientific">Nitrosomonas marina</name>
    <dbReference type="NCBI Taxonomy" id="917"/>
    <lineage>
        <taxon>Bacteria</taxon>
        <taxon>Pseudomonadati</taxon>
        <taxon>Pseudomonadota</taxon>
        <taxon>Betaproteobacteria</taxon>
        <taxon>Nitrosomonadales</taxon>
        <taxon>Nitrosomonadaceae</taxon>
        <taxon>Nitrosomonas</taxon>
    </lineage>
</organism>
<dbReference type="InterPro" id="IPR024402">
    <property type="entry name" value="DUF2726"/>
</dbReference>
<evidence type="ECO:0000259" key="2">
    <source>
        <dbReference type="Pfam" id="PF10881"/>
    </source>
</evidence>
<feature type="transmembrane region" description="Helical" evidence="1">
    <location>
        <begin position="15"/>
        <end position="33"/>
    </location>
</feature>
<evidence type="ECO:0000313" key="4">
    <source>
        <dbReference type="Proteomes" id="UP000199345"/>
    </source>
</evidence>
<evidence type="ECO:0000256" key="1">
    <source>
        <dbReference type="SAM" id="Phobius"/>
    </source>
</evidence>